<evidence type="ECO:0000313" key="2">
    <source>
        <dbReference type="Proteomes" id="UP001159363"/>
    </source>
</evidence>
<comment type="caution">
    <text evidence="1">The sequence shown here is derived from an EMBL/GenBank/DDBJ whole genome shotgun (WGS) entry which is preliminary data.</text>
</comment>
<reference evidence="1 2" key="1">
    <citation type="submission" date="2023-02" db="EMBL/GenBank/DDBJ databases">
        <title>LHISI_Scaffold_Assembly.</title>
        <authorList>
            <person name="Stuart O.P."/>
            <person name="Cleave R."/>
            <person name="Magrath M.J.L."/>
            <person name="Mikheyev A.S."/>
        </authorList>
    </citation>
    <scope>NUCLEOTIDE SEQUENCE [LARGE SCALE GENOMIC DNA]</scope>
    <source>
        <strain evidence="1">Daus_M_001</strain>
        <tissue evidence="1">Leg muscle</tissue>
    </source>
</reference>
<dbReference type="InterPro" id="IPR005312">
    <property type="entry name" value="DUF1759"/>
</dbReference>
<accession>A0ABQ9G683</accession>
<evidence type="ECO:0000313" key="1">
    <source>
        <dbReference type="EMBL" id="KAJ8866996.1"/>
    </source>
</evidence>
<organism evidence="1 2">
    <name type="scientific">Dryococelus australis</name>
    <dbReference type="NCBI Taxonomy" id="614101"/>
    <lineage>
        <taxon>Eukaryota</taxon>
        <taxon>Metazoa</taxon>
        <taxon>Ecdysozoa</taxon>
        <taxon>Arthropoda</taxon>
        <taxon>Hexapoda</taxon>
        <taxon>Insecta</taxon>
        <taxon>Pterygota</taxon>
        <taxon>Neoptera</taxon>
        <taxon>Polyneoptera</taxon>
        <taxon>Phasmatodea</taxon>
        <taxon>Verophasmatodea</taxon>
        <taxon>Anareolatae</taxon>
        <taxon>Phasmatidae</taxon>
        <taxon>Eurycanthinae</taxon>
        <taxon>Dryococelus</taxon>
    </lineage>
</organism>
<gene>
    <name evidence="1" type="ORF">PR048_032858</name>
</gene>
<keyword evidence="2" id="KW-1185">Reference proteome</keyword>
<sequence>MDKISTYHLRLERVENDLQHMFKQSQETETHSEKVGLLVAKCRDLYNVKIAFKKDHLQLELLAIGDEVLDVGVHREKLNKLDNVYFLSPHKQVAISVNNRLQQIKLPTFSGNVHMWFSFSNLFTVLVVEKKELTRVEPLFYLKSALEGEPASQIQSLTLTQGNF</sequence>
<name>A0ABQ9G683_9NEOP</name>
<dbReference type="EMBL" id="JARBHB010000016">
    <property type="protein sequence ID" value="KAJ8866996.1"/>
    <property type="molecule type" value="Genomic_DNA"/>
</dbReference>
<protein>
    <submittedName>
        <fullName evidence="1">Uncharacterized protein</fullName>
    </submittedName>
</protein>
<dbReference type="Proteomes" id="UP001159363">
    <property type="component" value="Chromosome 15"/>
</dbReference>
<dbReference type="Pfam" id="PF03564">
    <property type="entry name" value="DUF1759"/>
    <property type="match status" value="1"/>
</dbReference>
<proteinExistence type="predicted"/>